<organism evidence="6 7">
    <name type="scientific">Roseovarius halotolerans</name>
    <dbReference type="NCBI Taxonomy" id="505353"/>
    <lineage>
        <taxon>Bacteria</taxon>
        <taxon>Pseudomonadati</taxon>
        <taxon>Pseudomonadota</taxon>
        <taxon>Alphaproteobacteria</taxon>
        <taxon>Rhodobacterales</taxon>
        <taxon>Roseobacteraceae</taxon>
        <taxon>Roseovarius</taxon>
    </lineage>
</organism>
<keyword evidence="6" id="KW-0378">Hydrolase</keyword>
<dbReference type="GO" id="GO:0016887">
    <property type="term" value="F:ATP hydrolysis activity"/>
    <property type="evidence" value="ECO:0007669"/>
    <property type="project" value="InterPro"/>
</dbReference>
<keyword evidence="2" id="KW-0813">Transport</keyword>
<dbReference type="SUPFAM" id="SSF52540">
    <property type="entry name" value="P-loop containing nucleoside triphosphate hydrolases"/>
    <property type="match status" value="1"/>
</dbReference>
<proteinExistence type="inferred from homology"/>
<dbReference type="AlphaFoldDB" id="A0A1X6ZIC2"/>
<name>A0A1X6ZIC2_9RHOB</name>
<keyword evidence="3" id="KW-0547">Nucleotide-binding</keyword>
<dbReference type="InterPro" id="IPR003439">
    <property type="entry name" value="ABC_transporter-like_ATP-bd"/>
</dbReference>
<dbReference type="Pfam" id="PF08402">
    <property type="entry name" value="TOBE_2"/>
    <property type="match status" value="1"/>
</dbReference>
<dbReference type="EC" id="3.6.3.31" evidence="6"/>
<dbReference type="Gene3D" id="2.40.50.100">
    <property type="match status" value="1"/>
</dbReference>
<dbReference type="Gene3D" id="3.40.50.300">
    <property type="entry name" value="P-loop containing nucleotide triphosphate hydrolases"/>
    <property type="match status" value="1"/>
</dbReference>
<gene>
    <name evidence="6" type="primary">potA_4</name>
    <name evidence="6" type="ORF">ROH8110_02875</name>
</gene>
<evidence type="ECO:0000256" key="2">
    <source>
        <dbReference type="ARBA" id="ARBA00022448"/>
    </source>
</evidence>
<dbReference type="RefSeq" id="WP_085818380.1">
    <property type="nucleotide sequence ID" value="NZ_FWFU01000003.1"/>
</dbReference>
<dbReference type="SMART" id="SM00382">
    <property type="entry name" value="AAA"/>
    <property type="match status" value="1"/>
</dbReference>
<dbReference type="GO" id="GO:0005524">
    <property type="term" value="F:ATP binding"/>
    <property type="evidence" value="ECO:0007669"/>
    <property type="project" value="UniProtKB-KW"/>
</dbReference>
<evidence type="ECO:0000256" key="3">
    <source>
        <dbReference type="ARBA" id="ARBA00022741"/>
    </source>
</evidence>
<evidence type="ECO:0000313" key="6">
    <source>
        <dbReference type="EMBL" id="SLN51936.1"/>
    </source>
</evidence>
<comment type="similarity">
    <text evidence="1">Belongs to the ABC transporter superfamily.</text>
</comment>
<sequence length="350" mass="38372">MDQTGIKIEDLHLSFGETQVLRGVNLDIRPGEFFAFLGPSGSGKSTLLRAIAGFGPTPQGRILIGDRDVVGLDPWKRNVGMVFQSYALWPHMSVRDNVGFGLRERRVPAKQIRDRVDAALDLVGLAHLADRMPNQLSGGQQQRIALARTVVVEPEVLLLDEPLSNLDASLRVQMRRELLHLQRKLGLTTIFVTHDQEEANTTSDRMAVLDGGVIQQIGTPQELYDRPANLFVANFLGTANIFEGRVEIDGDVARFHTKTGEVLTIPASGNLDGSNVVLRPQNISMTQAPEQDALKGEVLHREFLGSQIRYLVKVAGAEIVVDQSHSAGRDWFDPGAQVHLVANTSSAVIL</sequence>
<keyword evidence="4 6" id="KW-0067">ATP-binding</keyword>
<dbReference type="PROSITE" id="PS00211">
    <property type="entry name" value="ABC_TRANSPORTER_1"/>
    <property type="match status" value="1"/>
</dbReference>
<dbReference type="InterPro" id="IPR017871">
    <property type="entry name" value="ABC_transporter-like_CS"/>
</dbReference>
<dbReference type="PANTHER" id="PTHR42781:SF4">
    <property type="entry name" value="SPERMIDINE_PUTRESCINE IMPORT ATP-BINDING PROTEIN POTA"/>
    <property type="match status" value="1"/>
</dbReference>
<dbReference type="InterPro" id="IPR003593">
    <property type="entry name" value="AAA+_ATPase"/>
</dbReference>
<dbReference type="InterPro" id="IPR013611">
    <property type="entry name" value="Transp-assoc_OB_typ2"/>
</dbReference>
<accession>A0A1X6ZIC2</accession>
<reference evidence="6 7" key="1">
    <citation type="submission" date="2017-03" db="EMBL/GenBank/DDBJ databases">
        <authorList>
            <person name="Afonso C.L."/>
            <person name="Miller P.J."/>
            <person name="Scott M.A."/>
            <person name="Spackman E."/>
            <person name="Goraichik I."/>
            <person name="Dimitrov K.M."/>
            <person name="Suarez D.L."/>
            <person name="Swayne D.E."/>
        </authorList>
    </citation>
    <scope>NUCLEOTIDE SEQUENCE [LARGE SCALE GENOMIC DNA]</scope>
    <source>
        <strain evidence="6 7">CECT 8110</strain>
    </source>
</reference>
<evidence type="ECO:0000259" key="5">
    <source>
        <dbReference type="PROSITE" id="PS50893"/>
    </source>
</evidence>
<dbReference type="GO" id="GO:0043190">
    <property type="term" value="C:ATP-binding cassette (ABC) transporter complex"/>
    <property type="evidence" value="ECO:0007669"/>
    <property type="project" value="InterPro"/>
</dbReference>
<feature type="domain" description="ABC transporter" evidence="5">
    <location>
        <begin position="6"/>
        <end position="236"/>
    </location>
</feature>
<evidence type="ECO:0000256" key="1">
    <source>
        <dbReference type="ARBA" id="ARBA00005417"/>
    </source>
</evidence>
<dbReference type="Pfam" id="PF00005">
    <property type="entry name" value="ABC_tran"/>
    <property type="match status" value="1"/>
</dbReference>
<protein>
    <submittedName>
        <fullName evidence="6">Spermidine/putrescine import ATP-binding protein PotA</fullName>
        <ecNumber evidence="6">3.6.3.31</ecNumber>
    </submittedName>
</protein>
<dbReference type="InterPro" id="IPR008995">
    <property type="entry name" value="Mo/tungstate-bd_C_term_dom"/>
</dbReference>
<dbReference type="Proteomes" id="UP000193207">
    <property type="component" value="Unassembled WGS sequence"/>
</dbReference>
<dbReference type="PROSITE" id="PS50893">
    <property type="entry name" value="ABC_TRANSPORTER_2"/>
    <property type="match status" value="1"/>
</dbReference>
<dbReference type="InterPro" id="IPR050093">
    <property type="entry name" value="ABC_SmlMolc_Importer"/>
</dbReference>
<dbReference type="OrthoDB" id="9802264at2"/>
<evidence type="ECO:0000256" key="4">
    <source>
        <dbReference type="ARBA" id="ARBA00022840"/>
    </source>
</evidence>
<dbReference type="FunFam" id="3.40.50.300:FF:000042">
    <property type="entry name" value="Maltose/maltodextrin ABC transporter, ATP-binding protein"/>
    <property type="match status" value="1"/>
</dbReference>
<dbReference type="GO" id="GO:0140359">
    <property type="term" value="F:ABC-type transporter activity"/>
    <property type="evidence" value="ECO:0007669"/>
    <property type="project" value="UniProtKB-ARBA"/>
</dbReference>
<dbReference type="InterPro" id="IPR027417">
    <property type="entry name" value="P-loop_NTPase"/>
</dbReference>
<dbReference type="EMBL" id="FWFU01000003">
    <property type="protein sequence ID" value="SLN51936.1"/>
    <property type="molecule type" value="Genomic_DNA"/>
</dbReference>
<dbReference type="PANTHER" id="PTHR42781">
    <property type="entry name" value="SPERMIDINE/PUTRESCINE IMPORT ATP-BINDING PROTEIN POTA"/>
    <property type="match status" value="1"/>
</dbReference>
<evidence type="ECO:0000313" key="7">
    <source>
        <dbReference type="Proteomes" id="UP000193207"/>
    </source>
</evidence>
<keyword evidence="7" id="KW-1185">Reference proteome</keyword>
<dbReference type="SUPFAM" id="SSF50331">
    <property type="entry name" value="MOP-like"/>
    <property type="match status" value="1"/>
</dbReference>